<dbReference type="EMBL" id="BAYM01000244">
    <property type="protein sequence ID" value="GAN37538.1"/>
    <property type="molecule type" value="Genomic_DNA"/>
</dbReference>
<name>A0A0C9QG57_LACPA</name>
<gene>
    <name evidence="2" type="ORF">LC0644_2127</name>
</gene>
<keyword evidence="1" id="KW-1133">Transmembrane helix</keyword>
<evidence type="ECO:0000313" key="3">
    <source>
        <dbReference type="Proteomes" id="UP000032552"/>
    </source>
</evidence>
<accession>A0A0C9QG57</accession>
<feature type="transmembrane region" description="Helical" evidence="1">
    <location>
        <begin position="38"/>
        <end position="59"/>
    </location>
</feature>
<proteinExistence type="predicted"/>
<organism evidence="2 3">
    <name type="scientific">Lacticaseibacillus paracasei NRIC 0644</name>
    <dbReference type="NCBI Taxonomy" id="1435038"/>
    <lineage>
        <taxon>Bacteria</taxon>
        <taxon>Bacillati</taxon>
        <taxon>Bacillota</taxon>
        <taxon>Bacilli</taxon>
        <taxon>Lactobacillales</taxon>
        <taxon>Lactobacillaceae</taxon>
        <taxon>Lacticaseibacillus</taxon>
    </lineage>
</organism>
<dbReference type="AlphaFoldDB" id="A0A0C9QG57"/>
<dbReference type="RefSeq" id="WP_003564793.1">
    <property type="nucleotide sequence ID" value="NZ_BAYM01000244.1"/>
</dbReference>
<comment type="caution">
    <text evidence="2">The sequence shown here is derived from an EMBL/GenBank/DDBJ whole genome shotgun (WGS) entry which is preliminary data.</text>
</comment>
<dbReference type="Proteomes" id="UP000032552">
    <property type="component" value="Unassembled WGS sequence"/>
</dbReference>
<protein>
    <submittedName>
        <fullName evidence="2">Uncharacterized protein</fullName>
    </submittedName>
</protein>
<feature type="transmembrane region" description="Helical" evidence="1">
    <location>
        <begin position="6"/>
        <end position="26"/>
    </location>
</feature>
<sequence length="62" mass="6981">MFPLITGIVLVIIGMILAITNTSYQFKWHPYKSKNKSVTLIALLLVFIGIVIITGWAYILTK</sequence>
<keyword evidence="1" id="KW-0812">Transmembrane</keyword>
<keyword evidence="1" id="KW-0472">Membrane</keyword>
<reference evidence="3" key="1">
    <citation type="submission" date="2014-05" db="EMBL/GenBank/DDBJ databases">
        <title>Whole genome sequencing of Lactobacillus casei NRIC0644.</title>
        <authorList>
            <person name="Atarashi H."/>
            <person name="Yoshida Y."/>
            <person name="Fujimura S."/>
            <person name="Tanaka N."/>
            <person name="Shiwa Y."/>
            <person name="Yoshikawa H."/>
            <person name="Okada S."/>
            <person name="Nakagawa J."/>
        </authorList>
    </citation>
    <scope>NUCLEOTIDE SEQUENCE [LARGE SCALE GENOMIC DNA]</scope>
    <source>
        <strain evidence="3">NRIC0644</strain>
    </source>
</reference>
<evidence type="ECO:0000313" key="2">
    <source>
        <dbReference type="EMBL" id="GAN37538.1"/>
    </source>
</evidence>
<evidence type="ECO:0000256" key="1">
    <source>
        <dbReference type="SAM" id="Phobius"/>
    </source>
</evidence>